<comment type="caution">
    <text evidence="1">The sequence shown here is derived from an EMBL/GenBank/DDBJ whole genome shotgun (WGS) entry which is preliminary data.</text>
</comment>
<name>A0A0F8ZAT7_9ZZZZ</name>
<protein>
    <submittedName>
        <fullName evidence="1">Uncharacterized protein</fullName>
    </submittedName>
</protein>
<dbReference type="EMBL" id="LAZR01052403">
    <property type="protein sequence ID" value="KKK83045.1"/>
    <property type="molecule type" value="Genomic_DNA"/>
</dbReference>
<dbReference type="AlphaFoldDB" id="A0A0F8ZAT7"/>
<accession>A0A0F8ZAT7</accession>
<organism evidence="1">
    <name type="scientific">marine sediment metagenome</name>
    <dbReference type="NCBI Taxonomy" id="412755"/>
    <lineage>
        <taxon>unclassified sequences</taxon>
        <taxon>metagenomes</taxon>
        <taxon>ecological metagenomes</taxon>
    </lineage>
</organism>
<gene>
    <name evidence="1" type="ORF">LCGC14_2797340</name>
</gene>
<reference evidence="1" key="1">
    <citation type="journal article" date="2015" name="Nature">
        <title>Complex archaea that bridge the gap between prokaryotes and eukaryotes.</title>
        <authorList>
            <person name="Spang A."/>
            <person name="Saw J.H."/>
            <person name="Jorgensen S.L."/>
            <person name="Zaremba-Niedzwiedzka K."/>
            <person name="Martijn J."/>
            <person name="Lind A.E."/>
            <person name="van Eijk R."/>
            <person name="Schleper C."/>
            <person name="Guy L."/>
            <person name="Ettema T.J."/>
        </authorList>
    </citation>
    <scope>NUCLEOTIDE SEQUENCE</scope>
</reference>
<sequence length="53" mass="6065">MKANDKKAKELWGSLNHIQHGKVRATFTSDGPEEAVVTFMEQLFGKKFNVERD</sequence>
<proteinExistence type="predicted"/>
<evidence type="ECO:0000313" key="1">
    <source>
        <dbReference type="EMBL" id="KKK83045.1"/>
    </source>
</evidence>